<dbReference type="EC" id="1.-.-.-" evidence="2"/>
<gene>
    <name evidence="2" type="ORF">WMO62_07425</name>
</gene>
<protein>
    <submittedName>
        <fullName evidence="2">Quinol monooxygenase</fullName>
        <ecNumber evidence="2">1.-.-.-</ecNumber>
    </submittedName>
</protein>
<keyword evidence="2" id="KW-0503">Monooxygenase</keyword>
<reference evidence="2 3" key="1">
    <citation type="submission" date="2024-03" db="EMBL/GenBank/DDBJ databases">
        <title>Human intestinal bacterial collection.</title>
        <authorList>
            <person name="Pauvert C."/>
            <person name="Hitch T.C.A."/>
            <person name="Clavel T."/>
        </authorList>
    </citation>
    <scope>NUCLEOTIDE SEQUENCE [LARGE SCALE GENOMIC DNA]</scope>
    <source>
        <strain evidence="2 3">CLA-AA-H78B</strain>
    </source>
</reference>
<accession>A0ABV1I1Z8</accession>
<name>A0ABV1I1Z8_9FIRM</name>
<dbReference type="Pfam" id="PF03992">
    <property type="entry name" value="ABM"/>
    <property type="match status" value="1"/>
</dbReference>
<evidence type="ECO:0000313" key="3">
    <source>
        <dbReference type="Proteomes" id="UP001470288"/>
    </source>
</evidence>
<feature type="domain" description="ABM" evidence="1">
    <location>
        <begin position="4"/>
        <end position="96"/>
    </location>
</feature>
<proteinExistence type="predicted"/>
<dbReference type="Proteomes" id="UP001470288">
    <property type="component" value="Unassembled WGS sequence"/>
</dbReference>
<sequence>MKHLLILVTYKLKSGMRDAFLKTMSESGILEEVLKEDGIVRYHYYLDESNPDIILLVEEWLTAEHQKKHLETPHMTRFQPIKAEYILETIVEKAEI</sequence>
<dbReference type="EMBL" id="JBBMFC010000011">
    <property type="protein sequence ID" value="MEQ2578669.1"/>
    <property type="molecule type" value="Genomic_DNA"/>
</dbReference>
<organism evidence="2 3">
    <name type="scientific">Hominiventricola aquisgranensis</name>
    <dbReference type="NCBI Taxonomy" id="3133164"/>
    <lineage>
        <taxon>Bacteria</taxon>
        <taxon>Bacillati</taxon>
        <taxon>Bacillota</taxon>
        <taxon>Clostridia</taxon>
        <taxon>Lachnospirales</taxon>
        <taxon>Lachnospiraceae</taxon>
        <taxon>Hominiventricola</taxon>
    </lineage>
</organism>
<keyword evidence="3" id="KW-1185">Reference proteome</keyword>
<keyword evidence="2" id="KW-0560">Oxidoreductase</keyword>
<evidence type="ECO:0000259" key="1">
    <source>
        <dbReference type="PROSITE" id="PS51725"/>
    </source>
</evidence>
<dbReference type="InterPro" id="IPR011008">
    <property type="entry name" value="Dimeric_a/b-barrel"/>
</dbReference>
<comment type="caution">
    <text evidence="2">The sequence shown here is derived from an EMBL/GenBank/DDBJ whole genome shotgun (WGS) entry which is preliminary data.</text>
</comment>
<dbReference type="SUPFAM" id="SSF54909">
    <property type="entry name" value="Dimeric alpha+beta barrel"/>
    <property type="match status" value="1"/>
</dbReference>
<dbReference type="RefSeq" id="WP_349144270.1">
    <property type="nucleotide sequence ID" value="NZ_JBBMFC010000011.1"/>
</dbReference>
<dbReference type="GO" id="GO:0004497">
    <property type="term" value="F:monooxygenase activity"/>
    <property type="evidence" value="ECO:0007669"/>
    <property type="project" value="UniProtKB-KW"/>
</dbReference>
<dbReference type="InterPro" id="IPR007138">
    <property type="entry name" value="ABM_dom"/>
</dbReference>
<evidence type="ECO:0000313" key="2">
    <source>
        <dbReference type="EMBL" id="MEQ2578669.1"/>
    </source>
</evidence>
<dbReference type="PROSITE" id="PS51725">
    <property type="entry name" value="ABM"/>
    <property type="match status" value="1"/>
</dbReference>
<dbReference type="Gene3D" id="3.30.70.100">
    <property type="match status" value="1"/>
</dbReference>